<organism evidence="4 5">
    <name type="scientific">Pseudallescheria apiosperma</name>
    <name type="common">Scedosporium apiospermum</name>
    <dbReference type="NCBI Taxonomy" id="563466"/>
    <lineage>
        <taxon>Eukaryota</taxon>
        <taxon>Fungi</taxon>
        <taxon>Dikarya</taxon>
        <taxon>Ascomycota</taxon>
        <taxon>Pezizomycotina</taxon>
        <taxon>Sordariomycetes</taxon>
        <taxon>Hypocreomycetidae</taxon>
        <taxon>Microascales</taxon>
        <taxon>Microascaceae</taxon>
        <taxon>Scedosporium</taxon>
    </lineage>
</organism>
<reference evidence="4 5" key="1">
    <citation type="journal article" date="2014" name="Genome Announc.">
        <title>Draft genome sequence of the pathogenic fungus Scedosporium apiospermum.</title>
        <authorList>
            <person name="Vandeputte P."/>
            <person name="Ghamrawi S."/>
            <person name="Rechenmann M."/>
            <person name="Iltis A."/>
            <person name="Giraud S."/>
            <person name="Fleury M."/>
            <person name="Thornton C."/>
            <person name="Delhaes L."/>
            <person name="Meyer W."/>
            <person name="Papon N."/>
            <person name="Bouchara J.P."/>
        </authorList>
    </citation>
    <scope>NUCLEOTIDE SEQUENCE [LARGE SCALE GENOMIC DNA]</scope>
    <source>
        <strain evidence="4 5">IHEM 14462</strain>
    </source>
</reference>
<keyword evidence="2" id="KW-0732">Signal</keyword>
<keyword evidence="5" id="KW-1185">Reference proteome</keyword>
<dbReference type="VEuPathDB" id="FungiDB:SAPIO_CDS9515"/>
<dbReference type="Pfam" id="PF14040">
    <property type="entry name" value="DNase_NucA_NucB"/>
    <property type="match status" value="1"/>
</dbReference>
<name>A0A084FWY8_PSEDA</name>
<feature type="signal peptide" evidence="2">
    <location>
        <begin position="1"/>
        <end position="21"/>
    </location>
</feature>
<dbReference type="OrthoDB" id="2748312at2759"/>
<proteinExistence type="predicted"/>
<feature type="domain" description="Deoxyribonuclease NucA/NucB" evidence="3">
    <location>
        <begin position="171"/>
        <end position="238"/>
    </location>
</feature>
<evidence type="ECO:0000259" key="3">
    <source>
        <dbReference type="Pfam" id="PF14040"/>
    </source>
</evidence>
<evidence type="ECO:0000313" key="4">
    <source>
        <dbReference type="EMBL" id="KEZ39600.1"/>
    </source>
</evidence>
<comment type="caution">
    <text evidence="4">The sequence shown here is derived from an EMBL/GenBank/DDBJ whole genome shotgun (WGS) entry which is preliminary data.</text>
</comment>
<gene>
    <name evidence="4" type="ORF">SAPIO_CDS9515</name>
</gene>
<dbReference type="InterPro" id="IPR029476">
    <property type="entry name" value="DNase_NucA_NucB"/>
</dbReference>
<feature type="region of interest" description="Disordered" evidence="1">
    <location>
        <begin position="250"/>
        <end position="269"/>
    </location>
</feature>
<sequence>MPSSLLLNLILLAAVCIAAHGQQFPDTGTTAAENWEIFKANGGEEVDGTLSLAALFGSPELSERHIMLPGGDELSTACRIDKRQNLPTFTVDYKKFRAKSFLVQLMNSMCQGMKKNQHCVTNQMRLTYKPSDATTNRKNMCPDVDSQKYCASQDVECDPAQPNMLCNPYANYMTRPIASIKHDPFHLTCDEFPFANSAQGGKPGSGTSICIPGWQNSYQGGKINQLSRRVGAGNDYIIEVTGWDCAKGRPTKSTQCGRGQTKRDELPGSTLNEDDFFHNFTDDGKNALMLYLGDVDAGTYNYTLNVGAGTFSEVRVIDAQGETIAELERGLSADSQAHTVTFQISEEAFELGRRLSSFRRELFIYSNWLFGETTIISSYYS</sequence>
<accession>A0A084FWY8</accession>
<evidence type="ECO:0000256" key="2">
    <source>
        <dbReference type="SAM" id="SignalP"/>
    </source>
</evidence>
<dbReference type="EMBL" id="JOWA01000143">
    <property type="protein sequence ID" value="KEZ39600.1"/>
    <property type="molecule type" value="Genomic_DNA"/>
</dbReference>
<dbReference type="GeneID" id="27728587"/>
<dbReference type="Proteomes" id="UP000028545">
    <property type="component" value="Unassembled WGS sequence"/>
</dbReference>
<evidence type="ECO:0000313" key="5">
    <source>
        <dbReference type="Proteomes" id="UP000028545"/>
    </source>
</evidence>
<dbReference type="AlphaFoldDB" id="A0A084FWY8"/>
<protein>
    <recommendedName>
        <fullName evidence="3">Deoxyribonuclease NucA/NucB domain-containing protein</fullName>
    </recommendedName>
</protein>
<feature type="chain" id="PRO_5001774930" description="Deoxyribonuclease NucA/NucB domain-containing protein" evidence="2">
    <location>
        <begin position="22"/>
        <end position="381"/>
    </location>
</feature>
<dbReference type="HOGENOM" id="CLU_725947_0_0_1"/>
<dbReference type="RefSeq" id="XP_016639399.1">
    <property type="nucleotide sequence ID" value="XM_016790889.1"/>
</dbReference>
<evidence type="ECO:0000256" key="1">
    <source>
        <dbReference type="SAM" id="MobiDB-lite"/>
    </source>
</evidence>
<dbReference type="KEGG" id="sapo:SAPIO_CDS9515"/>